<name>A0A174MX37_BACUN</name>
<feature type="signal peptide" evidence="1">
    <location>
        <begin position="1"/>
        <end position="31"/>
    </location>
</feature>
<proteinExistence type="predicted"/>
<dbReference type="RefSeq" id="WP_057098101.1">
    <property type="nucleotide sequence ID" value="NZ_CZAF01000010.1"/>
</dbReference>
<sequence length="144" mass="16426">MTKITNTYVLDKAKMSVLLLILLFTSPLAFAQSEPETAKPLTDMEVVRKVAFLDIEGKYYEDVTMSFKSITPDYFISDKYKVKVKVVDKNGKSIYKKTLKNVFLYVFSNGQIQVGKKNFDQIVVSKSKSTDENIGIIREKEGVY</sequence>
<keyword evidence="1" id="KW-0732">Signal</keyword>
<dbReference type="Proteomes" id="UP000095614">
    <property type="component" value="Unassembled WGS sequence"/>
</dbReference>
<evidence type="ECO:0000313" key="2">
    <source>
        <dbReference type="EMBL" id="CUP38898.1"/>
    </source>
</evidence>
<dbReference type="AlphaFoldDB" id="A0A174MX37"/>
<dbReference type="EMBL" id="CZAF01000010">
    <property type="protein sequence ID" value="CUP38898.1"/>
    <property type="molecule type" value="Genomic_DNA"/>
</dbReference>
<gene>
    <name evidence="2" type="ORF">ERS852462_03452</name>
</gene>
<evidence type="ECO:0000313" key="3">
    <source>
        <dbReference type="Proteomes" id="UP000095614"/>
    </source>
</evidence>
<accession>A0A174MX37</accession>
<evidence type="ECO:0000256" key="1">
    <source>
        <dbReference type="SAM" id="SignalP"/>
    </source>
</evidence>
<reference evidence="2 3" key="1">
    <citation type="submission" date="2015-09" db="EMBL/GenBank/DDBJ databases">
        <authorList>
            <consortium name="Pathogen Informatics"/>
        </authorList>
    </citation>
    <scope>NUCLEOTIDE SEQUENCE [LARGE SCALE GENOMIC DNA]</scope>
    <source>
        <strain evidence="2 3">2789STDY5834847</strain>
    </source>
</reference>
<organism evidence="2 3">
    <name type="scientific">Bacteroides uniformis</name>
    <dbReference type="NCBI Taxonomy" id="820"/>
    <lineage>
        <taxon>Bacteria</taxon>
        <taxon>Pseudomonadati</taxon>
        <taxon>Bacteroidota</taxon>
        <taxon>Bacteroidia</taxon>
        <taxon>Bacteroidales</taxon>
        <taxon>Bacteroidaceae</taxon>
        <taxon>Bacteroides</taxon>
    </lineage>
</organism>
<protein>
    <submittedName>
        <fullName evidence="2">Uncharacterized protein</fullName>
    </submittedName>
</protein>
<feature type="chain" id="PRO_5008028384" evidence="1">
    <location>
        <begin position="32"/>
        <end position="144"/>
    </location>
</feature>
<dbReference type="OrthoDB" id="1099967at2"/>